<dbReference type="InterPro" id="IPR012663">
    <property type="entry name" value="CHP02450_Tryp"/>
</dbReference>
<reference evidence="1" key="1">
    <citation type="submission" date="2022-01" db="EMBL/GenBank/DDBJ databases">
        <authorList>
            <person name="Lagorce A."/>
        </authorList>
    </citation>
    <scope>NUCLEOTIDE SEQUENCE</scope>
    <source>
        <strain evidence="1">Th15_F1_D04</strain>
    </source>
</reference>
<evidence type="ECO:0000313" key="2">
    <source>
        <dbReference type="Proteomes" id="UP001295420"/>
    </source>
</evidence>
<evidence type="ECO:0000313" key="1">
    <source>
        <dbReference type="EMBL" id="CAH1525575.1"/>
    </source>
</evidence>
<name>A0AAU9Q5J9_9VIBR</name>
<comment type="caution">
    <text evidence="1">The sequence shown here is derived from an EMBL/GenBank/DDBJ whole genome shotgun (WGS) entry which is preliminary data.</text>
</comment>
<dbReference type="Proteomes" id="UP001295420">
    <property type="component" value="Unassembled WGS sequence"/>
</dbReference>
<dbReference type="NCBIfam" id="TIGR02450">
    <property type="entry name" value="TIGR02450 family Trp-rich protein"/>
    <property type="match status" value="1"/>
</dbReference>
<evidence type="ECO:0008006" key="3">
    <source>
        <dbReference type="Google" id="ProtNLM"/>
    </source>
</evidence>
<organism evidence="1 2">
    <name type="scientific">Vibrio owensii</name>
    <dbReference type="NCBI Taxonomy" id="696485"/>
    <lineage>
        <taxon>Bacteria</taxon>
        <taxon>Pseudomonadati</taxon>
        <taxon>Pseudomonadota</taxon>
        <taxon>Gammaproteobacteria</taxon>
        <taxon>Vibrionales</taxon>
        <taxon>Vibrionaceae</taxon>
        <taxon>Vibrio</taxon>
    </lineage>
</organism>
<dbReference type="AlphaFoldDB" id="A0AAU9Q5J9"/>
<sequence>MYEKQTFSYEWQSVMNRVHPKTLLRSKWTATEPVNKEKHFIISEMEFDEEGNVVRCVIEAVMTKRERELDWHDLKDTQQWRQGWK</sequence>
<protein>
    <recommendedName>
        <fullName evidence="3">TIGR02450 family Trp-rich protein</fullName>
    </recommendedName>
</protein>
<proteinExistence type="predicted"/>
<dbReference type="EMBL" id="CAKMTQ010000012">
    <property type="protein sequence ID" value="CAH1525575.1"/>
    <property type="molecule type" value="Genomic_DNA"/>
</dbReference>
<accession>A0AAU9Q5J9</accession>
<gene>
    <name evidence="1" type="ORF">THF1D04_20066</name>
</gene>
<dbReference type="Pfam" id="PF09493">
    <property type="entry name" value="DUF2389"/>
    <property type="match status" value="1"/>
</dbReference>